<dbReference type="Proteomes" id="UP001066276">
    <property type="component" value="Chromosome 4_1"/>
</dbReference>
<dbReference type="InterPro" id="IPR042566">
    <property type="entry name" value="L1_C"/>
</dbReference>
<gene>
    <name evidence="1" type="ORF">NDU88_005378</name>
</gene>
<evidence type="ECO:0000313" key="1">
    <source>
        <dbReference type="EMBL" id="KAJ1173547.1"/>
    </source>
</evidence>
<organism evidence="1 2">
    <name type="scientific">Pleurodeles waltl</name>
    <name type="common">Iberian ribbed newt</name>
    <dbReference type="NCBI Taxonomy" id="8319"/>
    <lineage>
        <taxon>Eukaryota</taxon>
        <taxon>Metazoa</taxon>
        <taxon>Chordata</taxon>
        <taxon>Craniata</taxon>
        <taxon>Vertebrata</taxon>
        <taxon>Euteleostomi</taxon>
        <taxon>Amphibia</taxon>
        <taxon>Batrachia</taxon>
        <taxon>Caudata</taxon>
        <taxon>Salamandroidea</taxon>
        <taxon>Salamandridae</taxon>
        <taxon>Pleurodelinae</taxon>
        <taxon>Pleurodeles</taxon>
    </lineage>
</organism>
<accession>A0AAV7TAM2</accession>
<dbReference type="Gene3D" id="3.30.250.20">
    <property type="entry name" value="L1 transposable element, C-terminal domain"/>
    <property type="match status" value="1"/>
</dbReference>
<name>A0AAV7TAM2_PLEWA</name>
<dbReference type="EMBL" id="JANPWB010000007">
    <property type="protein sequence ID" value="KAJ1173547.1"/>
    <property type="molecule type" value="Genomic_DNA"/>
</dbReference>
<dbReference type="AlphaFoldDB" id="A0AAV7TAM2"/>
<evidence type="ECO:0000313" key="2">
    <source>
        <dbReference type="Proteomes" id="UP001066276"/>
    </source>
</evidence>
<reference evidence="1" key="1">
    <citation type="journal article" date="2022" name="bioRxiv">
        <title>Sequencing and chromosome-scale assembly of the giantPleurodeles waltlgenome.</title>
        <authorList>
            <person name="Brown T."/>
            <person name="Elewa A."/>
            <person name="Iarovenko S."/>
            <person name="Subramanian E."/>
            <person name="Araus A.J."/>
            <person name="Petzold A."/>
            <person name="Susuki M."/>
            <person name="Suzuki K.-i.T."/>
            <person name="Hayashi T."/>
            <person name="Toyoda A."/>
            <person name="Oliveira C."/>
            <person name="Osipova E."/>
            <person name="Leigh N.D."/>
            <person name="Simon A."/>
            <person name="Yun M.H."/>
        </authorList>
    </citation>
    <scope>NUCLEOTIDE SEQUENCE</scope>
    <source>
        <strain evidence="1">20211129_DDA</strain>
        <tissue evidence="1">Liver</tissue>
    </source>
</reference>
<comment type="caution">
    <text evidence="1">The sequence shown here is derived from an EMBL/GenBank/DDBJ whole genome shotgun (WGS) entry which is preliminary data.</text>
</comment>
<sequence>MVERRVSETEDEQVSSLETQKQLDKTLTTLQAKVKDLEARSRCNNLRFKMQSQFLSAKCKLQELKMDYDMLYRAHLYVTVDGKYKIFNDLRLLQQLLKKCEAAGDRMRLSRVWILGTGYLYAVVLYSEPNACVCIKRIVPDPISITRGMHEAWPLPPLLYAFVVEPLAGTPREYLAHRAIRFSHYNLIVSAYTD</sequence>
<proteinExistence type="predicted"/>
<keyword evidence="2" id="KW-1185">Reference proteome</keyword>
<protein>
    <submittedName>
        <fullName evidence="1">Uncharacterized protein</fullName>
    </submittedName>
</protein>